<dbReference type="Pfam" id="PF07676">
    <property type="entry name" value="PD40"/>
    <property type="match status" value="1"/>
</dbReference>
<name>A0A969PPF2_9BACI</name>
<organism evidence="4 5">
    <name type="scientific">Alkalicoccus luteus</name>
    <dbReference type="NCBI Taxonomy" id="1237094"/>
    <lineage>
        <taxon>Bacteria</taxon>
        <taxon>Bacillati</taxon>
        <taxon>Bacillota</taxon>
        <taxon>Bacilli</taxon>
        <taxon>Bacillales</taxon>
        <taxon>Bacillaceae</taxon>
        <taxon>Alkalicoccus</taxon>
    </lineage>
</organism>
<dbReference type="InterPro" id="IPR011042">
    <property type="entry name" value="6-blade_b-propeller_TolB-like"/>
</dbReference>
<dbReference type="GO" id="GO:0006508">
    <property type="term" value="P:proteolysis"/>
    <property type="evidence" value="ECO:0007669"/>
    <property type="project" value="InterPro"/>
</dbReference>
<evidence type="ECO:0000313" key="4">
    <source>
        <dbReference type="EMBL" id="NJP36539.1"/>
    </source>
</evidence>
<dbReference type="GO" id="GO:0004252">
    <property type="term" value="F:serine-type endopeptidase activity"/>
    <property type="evidence" value="ECO:0007669"/>
    <property type="project" value="TreeGrafter"/>
</dbReference>
<dbReference type="PANTHER" id="PTHR42776:SF27">
    <property type="entry name" value="DIPEPTIDYL PEPTIDASE FAMILY MEMBER 6"/>
    <property type="match status" value="1"/>
</dbReference>
<reference evidence="4 5" key="1">
    <citation type="submission" date="2020-03" db="EMBL/GenBank/DDBJ databases">
        <title>Assessment of the enzymatic potential of alkaline-tolerant lipase obtained from Bacillus luteus H11 (technogenic soil) for the bioremediation of saline soils contaminated with petroleum substances.</title>
        <authorList>
            <person name="Kalwasinska A."/>
        </authorList>
    </citation>
    <scope>NUCLEOTIDE SEQUENCE [LARGE SCALE GENOMIC DNA]</scope>
    <source>
        <strain evidence="4 5">H11</strain>
    </source>
</reference>
<dbReference type="AlphaFoldDB" id="A0A969PPF2"/>
<proteinExistence type="predicted"/>
<dbReference type="SUPFAM" id="SSF53474">
    <property type="entry name" value="alpha/beta-Hydrolases"/>
    <property type="match status" value="1"/>
</dbReference>
<evidence type="ECO:0000259" key="3">
    <source>
        <dbReference type="Pfam" id="PF00326"/>
    </source>
</evidence>
<keyword evidence="1" id="KW-0378">Hydrolase</keyword>
<dbReference type="PANTHER" id="PTHR42776">
    <property type="entry name" value="SERINE PEPTIDASE S9 FAMILY MEMBER"/>
    <property type="match status" value="1"/>
</dbReference>
<keyword evidence="5" id="KW-1185">Reference proteome</keyword>
<dbReference type="RefSeq" id="WP_168004831.1">
    <property type="nucleotide sequence ID" value="NZ_JAATHJ010000003.1"/>
</dbReference>
<dbReference type="InterPro" id="IPR001375">
    <property type="entry name" value="Peptidase_S9_cat"/>
</dbReference>
<gene>
    <name evidence="4" type="ORF">HCN83_02915</name>
</gene>
<dbReference type="InterPro" id="IPR011659">
    <property type="entry name" value="WD40"/>
</dbReference>
<sequence>MKQPAGIQDLFRLSILENPQLSPDGASVLFVRRQLVEDRYTSQLFVQRLEEPEAVQWTFGSGTVSFPVWSQDGKQVAFIYRYPDEKQARICKIAADGGGIQEIQTLSAGAGSLRWTASDSELILTVTQLADEPDEKPNALQVDTLDYKSDKAGLHDGSYTQLAAMDPLTGKWTALTDSAVDKTLLDVSSDGSQMLFVANERGDGTQGSDVHLLDRKSGRTRVIVQGSYNSASFSPDEVHAALIGHDQTHRGAGQSHVSFYNMKEEKLITTVSSMDRSFTDTMIGDIRGPAADQRPVWTSQNAVCVPVSSWGNVNLVNVSFSGRIDYVTTGNHHVFDAAFHKDSGVMVAGISTPVCPGELFIVNEQRLSQLTSFQEGWKEQTALLSPEELTFERDGFQLQGWVLIPEQADGRGLLHIHGGPHAMYGNTFFHEMQVLAAEGTSVLFMNPRGSHGYGQSFVNAVRGNYGGGDFDDLMMFTDETLSKFPHIETGRLGVTGGSYGGFMTNWIVSHTNRFRAAATLRCISNWISFYGVSDIGYFFTDWEHGTVPPEGIDELWRISPLKYAEHIETPLLIMHGEEDLRCPMEQAEQLYIHLKRRNHPVSFIRFPQSNHELSRSGHPRLRRQRLTYLRDWFQEQL</sequence>
<feature type="domain" description="Peptidase S9 prolyl oligopeptidase catalytic" evidence="3">
    <location>
        <begin position="427"/>
        <end position="637"/>
    </location>
</feature>
<comment type="caution">
    <text evidence="4">The sequence shown here is derived from an EMBL/GenBank/DDBJ whole genome shotgun (WGS) entry which is preliminary data.</text>
</comment>
<evidence type="ECO:0000256" key="2">
    <source>
        <dbReference type="ARBA" id="ARBA00022825"/>
    </source>
</evidence>
<dbReference type="EMBL" id="JAATHJ010000003">
    <property type="protein sequence ID" value="NJP36539.1"/>
    <property type="molecule type" value="Genomic_DNA"/>
</dbReference>
<accession>A0A969PPF2</accession>
<dbReference type="Proteomes" id="UP000752012">
    <property type="component" value="Unassembled WGS sequence"/>
</dbReference>
<protein>
    <submittedName>
        <fullName evidence="4">S9 family peptidase</fullName>
    </submittedName>
</protein>
<dbReference type="Gene3D" id="3.40.50.1820">
    <property type="entry name" value="alpha/beta hydrolase"/>
    <property type="match status" value="1"/>
</dbReference>
<dbReference type="InterPro" id="IPR029058">
    <property type="entry name" value="AB_hydrolase_fold"/>
</dbReference>
<keyword evidence="2" id="KW-0720">Serine protease</keyword>
<dbReference type="SUPFAM" id="SSF69304">
    <property type="entry name" value="Tricorn protease N-terminal domain"/>
    <property type="match status" value="1"/>
</dbReference>
<keyword evidence="2" id="KW-0645">Protease</keyword>
<dbReference type="Pfam" id="PF00326">
    <property type="entry name" value="Peptidase_S9"/>
    <property type="match status" value="1"/>
</dbReference>
<evidence type="ECO:0000313" key="5">
    <source>
        <dbReference type="Proteomes" id="UP000752012"/>
    </source>
</evidence>
<dbReference type="Gene3D" id="2.120.10.30">
    <property type="entry name" value="TolB, C-terminal domain"/>
    <property type="match status" value="2"/>
</dbReference>
<evidence type="ECO:0000256" key="1">
    <source>
        <dbReference type="ARBA" id="ARBA00022801"/>
    </source>
</evidence>